<accession>A0A9C6X269</accession>
<dbReference type="InterPro" id="IPR013083">
    <property type="entry name" value="Znf_RING/FYVE/PHD"/>
</dbReference>
<dbReference type="InterPro" id="IPR051435">
    <property type="entry name" value="RING_finger_E3_ubiq-ligases"/>
</dbReference>
<evidence type="ECO:0000256" key="3">
    <source>
        <dbReference type="ARBA" id="ARBA00022833"/>
    </source>
</evidence>
<evidence type="ECO:0000256" key="5">
    <source>
        <dbReference type="SAM" id="Coils"/>
    </source>
</evidence>
<evidence type="ECO:0000256" key="1">
    <source>
        <dbReference type="ARBA" id="ARBA00022723"/>
    </source>
</evidence>
<dbReference type="PANTHER" id="PTHR22791">
    <property type="entry name" value="RING-TYPE DOMAIN-CONTAINING PROTEIN"/>
    <property type="match status" value="1"/>
</dbReference>
<keyword evidence="3" id="KW-0862">Zinc</keyword>
<dbReference type="GO" id="GO:0016567">
    <property type="term" value="P:protein ubiquitination"/>
    <property type="evidence" value="ECO:0007669"/>
    <property type="project" value="TreeGrafter"/>
</dbReference>
<dbReference type="OrthoDB" id="784962at2759"/>
<dbReference type="InterPro" id="IPR017907">
    <property type="entry name" value="Znf_RING_CS"/>
</dbReference>
<keyword evidence="5" id="KW-0175">Coiled coil</keyword>
<feature type="domain" description="RING-type" evidence="6">
    <location>
        <begin position="5"/>
        <end position="46"/>
    </location>
</feature>
<sequence length="481" mass="53980">MALQCDICFIDFDLDLHRPKILPCGHTICNDCVLNPALGRRCPTCRKDLAADSADVPDNISLVRLIEDNGSPPRKKHRADDTEVQQLQRGVCAGRRVVEMLRQVVPKLVESLNRQLESSVAQLHQLEEALEKQVQRKAAGDEDTAKELAVDQLQLALEMEVSLHLLTTSRCSVVAEEGGSTWKACVQLGGFCDILRLLLLQLRADGHLEKDDNIAVSTPPAAYVGPPMQLALSITKEDLDDGQLKVTDVLRNARRWRNVRILRNLRGSGSDKLLRVLSPQLEEVEISGEGELTIMEEVEKMPSLKRLKVACRKDLKDNFPELPLQLKELWIRFPKENQVRSLERMPRLRSLRLYDYYGPNVTFLPSQYGRLLWLGVGLNIGHKATMLSLIRAHASTLQELQIFSAISNEGDMRLFYFPDLGQDLAASGLHALRRLVLQRSTFSKPCPEADACLMQLRTLRGFLPSSVDVVCEACHGHISSH</sequence>
<reference evidence="8" key="1">
    <citation type="submission" date="2025-08" db="UniProtKB">
        <authorList>
            <consortium name="RefSeq"/>
        </authorList>
    </citation>
    <scope>IDENTIFICATION</scope>
    <source>
        <tissue evidence="8">Whole organism</tissue>
    </source>
</reference>
<gene>
    <name evidence="8" type="primary">LOC127750343</name>
</gene>
<keyword evidence="7" id="KW-1185">Reference proteome</keyword>
<dbReference type="SUPFAM" id="SSF52058">
    <property type="entry name" value="L domain-like"/>
    <property type="match status" value="1"/>
</dbReference>
<dbReference type="Gene3D" id="3.30.40.10">
    <property type="entry name" value="Zinc/RING finger domain, C3HC4 (zinc finger)"/>
    <property type="match status" value="1"/>
</dbReference>
<dbReference type="PANTHER" id="PTHR22791:SF34">
    <property type="entry name" value="RING-TYPE DOMAIN-CONTAINING PROTEIN"/>
    <property type="match status" value="1"/>
</dbReference>
<dbReference type="PROSITE" id="PS50089">
    <property type="entry name" value="ZF_RING_2"/>
    <property type="match status" value="1"/>
</dbReference>
<proteinExistence type="predicted"/>
<keyword evidence="1" id="KW-0479">Metal-binding</keyword>
<dbReference type="RefSeq" id="XP_052127775.1">
    <property type="nucleotide sequence ID" value="XM_052271815.1"/>
</dbReference>
<protein>
    <submittedName>
        <fullName evidence="8">Uncharacterized protein LOC127750343</fullName>
    </submittedName>
</protein>
<dbReference type="GO" id="GO:0008270">
    <property type="term" value="F:zinc ion binding"/>
    <property type="evidence" value="ECO:0007669"/>
    <property type="project" value="UniProtKB-KW"/>
</dbReference>
<dbReference type="InterPro" id="IPR001841">
    <property type="entry name" value="Znf_RING"/>
</dbReference>
<dbReference type="Gene3D" id="3.80.10.10">
    <property type="entry name" value="Ribonuclease Inhibitor"/>
    <property type="match status" value="1"/>
</dbReference>
<dbReference type="InterPro" id="IPR032675">
    <property type="entry name" value="LRR_dom_sf"/>
</dbReference>
<feature type="coiled-coil region" evidence="5">
    <location>
        <begin position="109"/>
        <end position="136"/>
    </location>
</feature>
<dbReference type="SUPFAM" id="SSF57850">
    <property type="entry name" value="RING/U-box"/>
    <property type="match status" value="1"/>
</dbReference>
<dbReference type="Pfam" id="PF14634">
    <property type="entry name" value="zf-RING_5"/>
    <property type="match status" value="1"/>
</dbReference>
<dbReference type="AlphaFoldDB" id="A0A9C6X269"/>
<organism evidence="7 8">
    <name type="scientific">Frankliniella occidentalis</name>
    <name type="common">Western flower thrips</name>
    <name type="synonym">Euthrips occidentalis</name>
    <dbReference type="NCBI Taxonomy" id="133901"/>
    <lineage>
        <taxon>Eukaryota</taxon>
        <taxon>Metazoa</taxon>
        <taxon>Ecdysozoa</taxon>
        <taxon>Arthropoda</taxon>
        <taxon>Hexapoda</taxon>
        <taxon>Insecta</taxon>
        <taxon>Pterygota</taxon>
        <taxon>Neoptera</taxon>
        <taxon>Paraneoptera</taxon>
        <taxon>Thysanoptera</taxon>
        <taxon>Terebrantia</taxon>
        <taxon>Thripoidea</taxon>
        <taxon>Thripidae</taxon>
        <taxon>Frankliniella</taxon>
    </lineage>
</organism>
<dbReference type="PROSITE" id="PS00518">
    <property type="entry name" value="ZF_RING_1"/>
    <property type="match status" value="1"/>
</dbReference>
<evidence type="ECO:0000313" key="7">
    <source>
        <dbReference type="Proteomes" id="UP000504606"/>
    </source>
</evidence>
<name>A0A9C6X269_FRAOC</name>
<keyword evidence="2 4" id="KW-0863">Zinc-finger</keyword>
<dbReference type="GeneID" id="127750343"/>
<dbReference type="KEGG" id="foc:127750343"/>
<evidence type="ECO:0000313" key="8">
    <source>
        <dbReference type="RefSeq" id="XP_052127775.1"/>
    </source>
</evidence>
<evidence type="ECO:0000256" key="2">
    <source>
        <dbReference type="ARBA" id="ARBA00022771"/>
    </source>
</evidence>
<evidence type="ECO:0000256" key="4">
    <source>
        <dbReference type="PROSITE-ProRule" id="PRU00175"/>
    </source>
</evidence>
<dbReference type="GO" id="GO:0061630">
    <property type="term" value="F:ubiquitin protein ligase activity"/>
    <property type="evidence" value="ECO:0007669"/>
    <property type="project" value="TreeGrafter"/>
</dbReference>
<dbReference type="Proteomes" id="UP000504606">
    <property type="component" value="Unplaced"/>
</dbReference>
<dbReference type="SMART" id="SM00184">
    <property type="entry name" value="RING"/>
    <property type="match status" value="1"/>
</dbReference>
<evidence type="ECO:0000259" key="6">
    <source>
        <dbReference type="PROSITE" id="PS50089"/>
    </source>
</evidence>